<dbReference type="OrthoDB" id="9784686at2"/>
<reference evidence="8 9" key="1">
    <citation type="submission" date="2019-04" db="EMBL/GenBank/DDBJ databases">
        <authorList>
            <person name="Li Y."/>
            <person name="Wang J."/>
        </authorList>
    </citation>
    <scope>NUCLEOTIDE SEQUENCE [LARGE SCALE GENOMIC DNA]</scope>
    <source>
        <strain evidence="8 9">DSM 14668</strain>
    </source>
</reference>
<dbReference type="Pfam" id="PF13462">
    <property type="entry name" value="Thioredoxin_4"/>
    <property type="match status" value="2"/>
</dbReference>
<keyword evidence="4" id="KW-1015">Disulfide bond</keyword>
<comment type="similarity">
    <text evidence="1">Belongs to the thioredoxin family. DsbA subfamily.</text>
</comment>
<dbReference type="InterPro" id="IPR036249">
    <property type="entry name" value="Thioredoxin-like_sf"/>
</dbReference>
<dbReference type="InterPro" id="IPR012336">
    <property type="entry name" value="Thioredoxin-like_fold"/>
</dbReference>
<organism evidence="8 9">
    <name type="scientific">Polyangium fumosum</name>
    <dbReference type="NCBI Taxonomy" id="889272"/>
    <lineage>
        <taxon>Bacteria</taxon>
        <taxon>Pseudomonadati</taxon>
        <taxon>Myxococcota</taxon>
        <taxon>Polyangia</taxon>
        <taxon>Polyangiales</taxon>
        <taxon>Polyangiaceae</taxon>
        <taxon>Polyangium</taxon>
    </lineage>
</organism>
<evidence type="ECO:0000256" key="3">
    <source>
        <dbReference type="ARBA" id="ARBA00023002"/>
    </source>
</evidence>
<dbReference type="SUPFAM" id="SSF52833">
    <property type="entry name" value="Thioredoxin-like"/>
    <property type="match status" value="3"/>
</dbReference>
<evidence type="ECO:0000313" key="8">
    <source>
        <dbReference type="EMBL" id="TKD10444.1"/>
    </source>
</evidence>
<dbReference type="RefSeq" id="WP_136928409.1">
    <property type="nucleotide sequence ID" value="NZ_SSMQ01000006.1"/>
</dbReference>
<dbReference type="InterPro" id="IPR001853">
    <property type="entry name" value="DSBA-like_thioredoxin_dom"/>
</dbReference>
<evidence type="ECO:0000256" key="4">
    <source>
        <dbReference type="ARBA" id="ARBA00023157"/>
    </source>
</evidence>
<dbReference type="EMBL" id="SSMQ01000006">
    <property type="protein sequence ID" value="TKD10444.1"/>
    <property type="molecule type" value="Genomic_DNA"/>
</dbReference>
<feature type="domain" description="Thioredoxin" evidence="7">
    <location>
        <begin position="460"/>
        <end position="654"/>
    </location>
</feature>
<protein>
    <recommendedName>
        <fullName evidence="7">Thioredoxin domain-containing protein</fullName>
    </recommendedName>
</protein>
<evidence type="ECO:0000256" key="6">
    <source>
        <dbReference type="SAM" id="MobiDB-lite"/>
    </source>
</evidence>
<name>A0A4U1JIS0_9BACT</name>
<gene>
    <name evidence="8" type="ORF">E8A74_08345</name>
</gene>
<dbReference type="Gene3D" id="3.40.30.10">
    <property type="entry name" value="Glutaredoxin"/>
    <property type="match status" value="3"/>
</dbReference>
<dbReference type="PROSITE" id="PS00195">
    <property type="entry name" value="GLUTAREDOXIN_1"/>
    <property type="match status" value="2"/>
</dbReference>
<keyword evidence="3" id="KW-0560">Oxidoreductase</keyword>
<sequence>MNKGTAIVGFLLCFMAGMALMWGIDRGAGGHTASAEATQEFVAGGTWDHSDASVPVSSKDPTWGSPNAPVTLVLFSDFECPFCSKVEATLTQLREAYGPQKLRIIWKSNPLPFHKNARPASVAAETVFRMKGPEAFWKFHEVAFQNQRALTPENFEQWAAQAGVDKAKFKAAYDKQEFAAKVDADLAAGKAAGVSGTPASFINGILLSGAQPIDKFKQVIDEQLKAADAAIKAGTKPEKVYAKLSQENKAKAPPPANRDQAQQEDKTVWKVPVGTSPAKGPETALVTIVEWSDFQCPFCSRVVPTLDEVSKTYGDKVRIVWKDNPLPMHPRAEPAAELAREARAQKGEAGFWAAYDLLWKNQQKLTDDDLLGYAKELGLNVDKVKTAILDKKYGAEITADQDLADELQASGTPHFFINGRRLVGAQPIEKFKAVIDEEIKKAQDLLSKGVAAKDLYNEIIKDGKTPPPPEKKTVDAAPADSAWKGSDKAKVVMQIFSDFECPFCKRAEDTVAQVEKAYGDKVKIVWRHKPLPFHKSAMPAALAAEEAKKQKGNEGFWKMHTALFKGAGTPDAFARTTLEKYAEEQGLDLGKFKSALDSEAHKKFIESESAVADKAGISGTPGFHIAAAGKTEGYFISGAQPFPKFKKLIDLVIKESGAAKK</sequence>
<feature type="domain" description="Thioredoxin" evidence="7">
    <location>
        <begin position="32"/>
        <end position="225"/>
    </location>
</feature>
<dbReference type="PROSITE" id="PS51352">
    <property type="entry name" value="THIOREDOXIN_2"/>
    <property type="match status" value="3"/>
</dbReference>
<dbReference type="Pfam" id="PF01323">
    <property type="entry name" value="DSBA"/>
    <property type="match status" value="1"/>
</dbReference>
<evidence type="ECO:0000256" key="5">
    <source>
        <dbReference type="ARBA" id="ARBA00023284"/>
    </source>
</evidence>
<feature type="domain" description="Thioredoxin" evidence="7">
    <location>
        <begin position="246"/>
        <end position="440"/>
    </location>
</feature>
<evidence type="ECO:0000313" key="9">
    <source>
        <dbReference type="Proteomes" id="UP000309215"/>
    </source>
</evidence>
<keyword evidence="2" id="KW-0732">Signal</keyword>
<evidence type="ECO:0000256" key="2">
    <source>
        <dbReference type="ARBA" id="ARBA00022729"/>
    </source>
</evidence>
<dbReference type="InterPro" id="IPR011767">
    <property type="entry name" value="GLR_AS"/>
</dbReference>
<dbReference type="GO" id="GO:0016491">
    <property type="term" value="F:oxidoreductase activity"/>
    <property type="evidence" value="ECO:0007669"/>
    <property type="project" value="UniProtKB-KW"/>
</dbReference>
<dbReference type="Proteomes" id="UP000309215">
    <property type="component" value="Unassembled WGS sequence"/>
</dbReference>
<dbReference type="PANTHER" id="PTHR13887">
    <property type="entry name" value="GLUTATHIONE S-TRANSFERASE KAPPA"/>
    <property type="match status" value="1"/>
</dbReference>
<dbReference type="AlphaFoldDB" id="A0A4U1JIS0"/>
<dbReference type="InterPro" id="IPR013766">
    <property type="entry name" value="Thioredoxin_domain"/>
</dbReference>
<accession>A0A4U1JIS0</accession>
<proteinExistence type="inferred from homology"/>
<evidence type="ECO:0000259" key="7">
    <source>
        <dbReference type="PROSITE" id="PS51352"/>
    </source>
</evidence>
<keyword evidence="5" id="KW-0676">Redox-active center</keyword>
<evidence type="ECO:0000256" key="1">
    <source>
        <dbReference type="ARBA" id="ARBA00005791"/>
    </source>
</evidence>
<keyword evidence="9" id="KW-1185">Reference proteome</keyword>
<feature type="region of interest" description="Disordered" evidence="6">
    <location>
        <begin position="246"/>
        <end position="266"/>
    </location>
</feature>
<comment type="caution">
    <text evidence="8">The sequence shown here is derived from an EMBL/GenBank/DDBJ whole genome shotgun (WGS) entry which is preliminary data.</text>
</comment>
<dbReference type="PANTHER" id="PTHR13887:SF14">
    <property type="entry name" value="DISULFIDE BOND FORMATION PROTEIN D"/>
    <property type="match status" value="1"/>
</dbReference>